<gene>
    <name evidence="1" type="ORF">SAMN02745217_04237</name>
</gene>
<dbReference type="Proteomes" id="UP000184612">
    <property type="component" value="Unassembled WGS sequence"/>
</dbReference>
<reference evidence="1 2" key="1">
    <citation type="submission" date="2016-12" db="EMBL/GenBank/DDBJ databases">
        <authorList>
            <person name="Song W.-J."/>
            <person name="Kurnit D.M."/>
        </authorList>
    </citation>
    <scope>NUCLEOTIDE SEQUENCE [LARGE SCALE GENOMIC DNA]</scope>
    <source>
        <strain evidence="1 2">DSM 12503</strain>
    </source>
</reference>
<proteinExistence type="predicted"/>
<protein>
    <submittedName>
        <fullName evidence="1">Uncharacterized protein</fullName>
    </submittedName>
</protein>
<accession>A0A1M7YM45</accession>
<dbReference type="RefSeq" id="WP_073590868.1">
    <property type="nucleotide sequence ID" value="NZ_FRFD01000014.1"/>
</dbReference>
<evidence type="ECO:0000313" key="2">
    <source>
        <dbReference type="Proteomes" id="UP000184612"/>
    </source>
</evidence>
<evidence type="ECO:0000313" key="1">
    <source>
        <dbReference type="EMBL" id="SHO53689.1"/>
    </source>
</evidence>
<organism evidence="1 2">
    <name type="scientific">Anaerocolumna xylanovorans DSM 12503</name>
    <dbReference type="NCBI Taxonomy" id="1121345"/>
    <lineage>
        <taxon>Bacteria</taxon>
        <taxon>Bacillati</taxon>
        <taxon>Bacillota</taxon>
        <taxon>Clostridia</taxon>
        <taxon>Lachnospirales</taxon>
        <taxon>Lachnospiraceae</taxon>
        <taxon>Anaerocolumna</taxon>
    </lineage>
</organism>
<sequence>MKAISELTGKEYETDDCHFFGNAKQSAAYKLWGAALIDLIATDEMRWIFVFTKADHQNLKAKWNNNKM</sequence>
<keyword evidence="2" id="KW-1185">Reference proteome</keyword>
<dbReference type="STRING" id="1121345.SAMN02745217_04237"/>
<dbReference type="AlphaFoldDB" id="A0A1M7YM45"/>
<dbReference type="EMBL" id="FRFD01000014">
    <property type="protein sequence ID" value="SHO53689.1"/>
    <property type="molecule type" value="Genomic_DNA"/>
</dbReference>
<name>A0A1M7YM45_9FIRM</name>
<dbReference type="OrthoDB" id="9985010at2"/>